<protein>
    <submittedName>
        <fullName evidence="1">Uncharacterized protein</fullName>
    </submittedName>
</protein>
<gene>
    <name evidence="1" type="ORF">DVS81_17760</name>
</gene>
<reference evidence="1 2" key="1">
    <citation type="submission" date="2018-05" db="EMBL/GenBank/DDBJ databases">
        <title>Integrated omic analyses show evidence that a Ca. Accumulibacter phosphatis strain performs denitrification under micro-aerobic conditions.</title>
        <authorList>
            <person name="Camejo P.Y."/>
            <person name="Katherine M.D."/>
            <person name="Daniel N.R."/>
        </authorList>
    </citation>
    <scope>NUCLEOTIDE SEQUENCE [LARGE SCALE GENOMIC DNA]</scope>
    <source>
        <strain evidence="1">UW-LDO-IC</strain>
    </source>
</reference>
<organism evidence="1 2">
    <name type="scientific">Candidatus Accumulibacter meliphilus</name>
    <dbReference type="NCBI Taxonomy" id="2211374"/>
    <lineage>
        <taxon>Bacteria</taxon>
        <taxon>Pseudomonadati</taxon>
        <taxon>Pseudomonadota</taxon>
        <taxon>Betaproteobacteria</taxon>
        <taxon>Candidatus Accumulibacter</taxon>
    </lineage>
</organism>
<evidence type="ECO:0000313" key="1">
    <source>
        <dbReference type="EMBL" id="RDE49231.1"/>
    </source>
</evidence>
<proteinExistence type="predicted"/>
<dbReference type="AlphaFoldDB" id="A0A369XGL1"/>
<comment type="caution">
    <text evidence="1">The sequence shown here is derived from an EMBL/GenBank/DDBJ whole genome shotgun (WGS) entry which is preliminary data.</text>
</comment>
<sequence>MNANRLAGKIIESQAIRLPGGVLAGVVLPEVVEWDAAEAGDVIVRGRCAGTSAEPGRALLASPKSLPCVKSDPA</sequence>
<dbReference type="Proteomes" id="UP000253831">
    <property type="component" value="Unassembled WGS sequence"/>
</dbReference>
<accession>A0A369XGL1</accession>
<dbReference type="EMBL" id="QPGA01000051">
    <property type="protein sequence ID" value="RDE49231.1"/>
    <property type="molecule type" value="Genomic_DNA"/>
</dbReference>
<evidence type="ECO:0000313" key="2">
    <source>
        <dbReference type="Proteomes" id="UP000253831"/>
    </source>
</evidence>
<name>A0A369XGL1_9PROT</name>